<reference evidence="2 3" key="1">
    <citation type="submission" date="2011-02" db="EMBL/GenBank/DDBJ databases">
        <title>The Genome Sequence of Sphaeroforma arctica JP610.</title>
        <authorList>
            <consortium name="The Broad Institute Genome Sequencing Platform"/>
            <person name="Russ C."/>
            <person name="Cuomo C."/>
            <person name="Young S.K."/>
            <person name="Zeng Q."/>
            <person name="Gargeya S."/>
            <person name="Alvarado L."/>
            <person name="Berlin A."/>
            <person name="Chapman S.B."/>
            <person name="Chen Z."/>
            <person name="Freedman E."/>
            <person name="Gellesch M."/>
            <person name="Goldberg J."/>
            <person name="Griggs A."/>
            <person name="Gujja S."/>
            <person name="Heilman E."/>
            <person name="Heiman D."/>
            <person name="Howarth C."/>
            <person name="Mehta T."/>
            <person name="Neiman D."/>
            <person name="Pearson M."/>
            <person name="Roberts A."/>
            <person name="Saif S."/>
            <person name="Shea T."/>
            <person name="Shenoy N."/>
            <person name="Sisk P."/>
            <person name="Stolte C."/>
            <person name="Sykes S."/>
            <person name="White J."/>
            <person name="Yandava C."/>
            <person name="Burger G."/>
            <person name="Gray M.W."/>
            <person name="Holland P.W.H."/>
            <person name="King N."/>
            <person name="Lang F.B.F."/>
            <person name="Roger A.J."/>
            <person name="Ruiz-Trillo I."/>
            <person name="Haas B."/>
            <person name="Nusbaum C."/>
            <person name="Birren B."/>
        </authorList>
    </citation>
    <scope>NUCLEOTIDE SEQUENCE [LARGE SCALE GENOMIC DNA]</scope>
    <source>
        <strain evidence="2 3">JP610</strain>
    </source>
</reference>
<proteinExistence type="predicted"/>
<dbReference type="EMBL" id="KQ241955">
    <property type="protein sequence ID" value="KNC82145.1"/>
    <property type="molecule type" value="Genomic_DNA"/>
</dbReference>
<evidence type="ECO:0000313" key="3">
    <source>
        <dbReference type="Proteomes" id="UP000054560"/>
    </source>
</evidence>
<gene>
    <name evidence="2" type="ORF">SARC_05565</name>
</gene>
<feature type="compositionally biased region" description="Basic and acidic residues" evidence="1">
    <location>
        <begin position="123"/>
        <end position="136"/>
    </location>
</feature>
<name>A0A0L0FZ97_9EUKA</name>
<evidence type="ECO:0000313" key="2">
    <source>
        <dbReference type="EMBL" id="KNC82145.1"/>
    </source>
</evidence>
<organism evidence="2 3">
    <name type="scientific">Sphaeroforma arctica JP610</name>
    <dbReference type="NCBI Taxonomy" id="667725"/>
    <lineage>
        <taxon>Eukaryota</taxon>
        <taxon>Ichthyosporea</taxon>
        <taxon>Ichthyophonida</taxon>
        <taxon>Sphaeroforma</taxon>
    </lineage>
</organism>
<sequence length="165" mass="18861">MWLRGIAMRESVYNSTCRQVTARKCRCLFCTKGKVCDEITDTSWTSHHVLIPSLTTMPAADYSVTCHSKEEELDYKYKGEKLKYEEGTSSVPWNKKRKRTTRGEYILKLFGGRSRPGKLSTVPRREKGRGIGHKCENAPMPDTPQANTKNALMPTLPDRMTYHCP</sequence>
<feature type="region of interest" description="Disordered" evidence="1">
    <location>
        <begin position="116"/>
        <end position="157"/>
    </location>
</feature>
<dbReference type="GeneID" id="25906069"/>
<protein>
    <submittedName>
        <fullName evidence="2">Uncharacterized protein</fullName>
    </submittedName>
</protein>
<dbReference type="RefSeq" id="XP_014156047.1">
    <property type="nucleotide sequence ID" value="XM_014300572.1"/>
</dbReference>
<dbReference type="Proteomes" id="UP000054560">
    <property type="component" value="Unassembled WGS sequence"/>
</dbReference>
<keyword evidence="3" id="KW-1185">Reference proteome</keyword>
<accession>A0A0L0FZ97</accession>
<evidence type="ECO:0000256" key="1">
    <source>
        <dbReference type="SAM" id="MobiDB-lite"/>
    </source>
</evidence>
<dbReference type="AlphaFoldDB" id="A0A0L0FZ97"/>